<evidence type="ECO:0000313" key="3">
    <source>
        <dbReference type="Proteomes" id="UP000019149"/>
    </source>
</evidence>
<feature type="domain" description="WGR" evidence="1">
    <location>
        <begin position="1"/>
        <end position="78"/>
    </location>
</feature>
<dbReference type="InterPro" id="IPR008893">
    <property type="entry name" value="WGR_domain"/>
</dbReference>
<comment type="caution">
    <text evidence="2">The sequence shown here is derived from an EMBL/GenBank/DDBJ whole genome shotgun (WGS) entry which is preliminary data.</text>
</comment>
<dbReference type="Pfam" id="PF05406">
    <property type="entry name" value="WGR"/>
    <property type="match status" value="1"/>
</dbReference>
<dbReference type="EMBL" id="APAU02000641">
    <property type="protein sequence ID" value="EUB53890.1"/>
    <property type="molecule type" value="Genomic_DNA"/>
</dbReference>
<reference evidence="2 3" key="1">
    <citation type="journal article" date="2013" name="Nat. Genet.">
        <title>The genome of the hydatid tapeworm Echinococcus granulosus.</title>
        <authorList>
            <person name="Zheng H."/>
            <person name="Zhang W."/>
            <person name="Zhang L."/>
            <person name="Zhang Z."/>
            <person name="Li J."/>
            <person name="Lu G."/>
            <person name="Zhu Y."/>
            <person name="Wang Y."/>
            <person name="Huang Y."/>
            <person name="Liu J."/>
            <person name="Kang H."/>
            <person name="Chen J."/>
            <person name="Wang L."/>
            <person name="Chen A."/>
            <person name="Yu S."/>
            <person name="Gao Z."/>
            <person name="Jin L."/>
            <person name="Gu W."/>
            <person name="Wang Z."/>
            <person name="Zhao L."/>
            <person name="Shi B."/>
            <person name="Wen H."/>
            <person name="Lin R."/>
            <person name="Jones M.K."/>
            <person name="Brejova B."/>
            <person name="Vinar T."/>
            <person name="Zhao G."/>
            <person name="McManus D.P."/>
            <person name="Chen Z."/>
            <person name="Zhou Y."/>
            <person name="Wang S."/>
        </authorList>
    </citation>
    <scope>NUCLEOTIDE SEQUENCE [LARGE SCALE GENOMIC DNA]</scope>
</reference>
<name>W6TYN3_ECHGR</name>
<accession>W6TYN3</accession>
<dbReference type="PROSITE" id="PS51977">
    <property type="entry name" value="WGR"/>
    <property type="match status" value="1"/>
</dbReference>
<dbReference type="Proteomes" id="UP000019149">
    <property type="component" value="Unassembled WGS sequence"/>
</dbReference>
<dbReference type="RefSeq" id="XP_024345086.1">
    <property type="nucleotide sequence ID" value="XM_024500500.1"/>
</dbReference>
<dbReference type="SUPFAM" id="SSF142921">
    <property type="entry name" value="WGR domain-like"/>
    <property type="match status" value="1"/>
</dbReference>
<proteinExistence type="predicted"/>
<protein>
    <recommendedName>
        <fullName evidence="1">WGR domain-containing protein</fullName>
    </recommendedName>
</protein>
<evidence type="ECO:0000313" key="2">
    <source>
        <dbReference type="EMBL" id="EUB53890.1"/>
    </source>
</evidence>
<dbReference type="KEGG" id="egl:EGR_11256"/>
<dbReference type="GeneID" id="36346966"/>
<dbReference type="AlphaFoldDB" id="W6TYN3"/>
<dbReference type="InterPro" id="IPR036930">
    <property type="entry name" value="WGR_dom_sf"/>
</dbReference>
<organism evidence="2 3">
    <name type="scientific">Echinococcus granulosus</name>
    <name type="common">Hydatid tapeworm</name>
    <dbReference type="NCBI Taxonomy" id="6210"/>
    <lineage>
        <taxon>Eukaryota</taxon>
        <taxon>Metazoa</taxon>
        <taxon>Spiralia</taxon>
        <taxon>Lophotrochozoa</taxon>
        <taxon>Platyhelminthes</taxon>
        <taxon>Cestoda</taxon>
        <taxon>Eucestoda</taxon>
        <taxon>Cyclophyllidea</taxon>
        <taxon>Taeniidae</taxon>
        <taxon>Echinococcus</taxon>
        <taxon>Echinococcus granulosus group</taxon>
    </lineage>
</organism>
<evidence type="ECO:0000259" key="1">
    <source>
        <dbReference type="PROSITE" id="PS51977"/>
    </source>
</evidence>
<gene>
    <name evidence="2" type="ORF">EGR_11256</name>
</gene>
<keyword evidence="3" id="KW-1185">Reference proteome</keyword>
<dbReference type="CTD" id="36346966"/>
<dbReference type="STRING" id="6210.W6TYN3"/>
<sequence length="140" mass="16233">MGTAITVRLQVLCSEESPRQHRVLRAWGRIGMRIGGLNVGRLVSLHAATQRFHDLFLKRIANSWGAGRANFVKLQRRIFLSNWNKLTPRVICRDFYDHPISLYGTMRPELRTRRWELIHFLFDIALMTDALLEFGVGLDS</sequence>
<dbReference type="OrthoDB" id="10567011at2759"/>